<dbReference type="CDD" id="cd03260">
    <property type="entry name" value="ABC_PstB_phosphate_transporter"/>
    <property type="match status" value="1"/>
</dbReference>
<dbReference type="PROSITE" id="PS50893">
    <property type="entry name" value="ABC_TRANSPORTER_2"/>
    <property type="match status" value="1"/>
</dbReference>
<dbReference type="PROSITE" id="PS00211">
    <property type="entry name" value="ABC_TRANSPORTER_1"/>
    <property type="match status" value="1"/>
</dbReference>
<dbReference type="GO" id="GO:0016020">
    <property type="term" value="C:membrane"/>
    <property type="evidence" value="ECO:0007669"/>
    <property type="project" value="InterPro"/>
</dbReference>
<evidence type="ECO:0000259" key="4">
    <source>
        <dbReference type="PROSITE" id="PS50893"/>
    </source>
</evidence>
<evidence type="ECO:0000256" key="2">
    <source>
        <dbReference type="ARBA" id="ARBA00022741"/>
    </source>
</evidence>
<dbReference type="SMART" id="SM00382">
    <property type="entry name" value="AAA"/>
    <property type="match status" value="1"/>
</dbReference>
<dbReference type="GO" id="GO:0005315">
    <property type="term" value="F:phosphate transmembrane transporter activity"/>
    <property type="evidence" value="ECO:0007669"/>
    <property type="project" value="InterPro"/>
</dbReference>
<dbReference type="InterPro" id="IPR017871">
    <property type="entry name" value="ABC_transporter-like_CS"/>
</dbReference>
<name>A0A7J3XXD1_9CREN</name>
<organism evidence="5">
    <name type="scientific">Thermogladius calderae</name>
    <dbReference type="NCBI Taxonomy" id="1200300"/>
    <lineage>
        <taxon>Archaea</taxon>
        <taxon>Thermoproteota</taxon>
        <taxon>Thermoprotei</taxon>
        <taxon>Desulfurococcales</taxon>
        <taxon>Desulfurococcaceae</taxon>
        <taxon>Thermogladius</taxon>
    </lineage>
</organism>
<protein>
    <submittedName>
        <fullName evidence="5">Phosphate ABC transporter ATP-binding protein</fullName>
    </submittedName>
</protein>
<evidence type="ECO:0000256" key="3">
    <source>
        <dbReference type="ARBA" id="ARBA00022840"/>
    </source>
</evidence>
<keyword evidence="3 5" id="KW-0067">ATP-binding</keyword>
<dbReference type="PANTHER" id="PTHR43423:SF1">
    <property type="entry name" value="ABC TRANSPORTER I FAMILY MEMBER 17"/>
    <property type="match status" value="1"/>
</dbReference>
<dbReference type="GO" id="GO:0035435">
    <property type="term" value="P:phosphate ion transmembrane transport"/>
    <property type="evidence" value="ECO:0007669"/>
    <property type="project" value="InterPro"/>
</dbReference>
<dbReference type="Pfam" id="PF00005">
    <property type="entry name" value="ABC_tran"/>
    <property type="match status" value="1"/>
</dbReference>
<sequence length="250" mass="27936">MRCHIEASGFRLRINDAEILKGVDFCAPKNSISVIVGPSGSGKTTFLKTINRLTELYGKVEWSGDLKLDGESIFTLNPVELRRRVGMVFQIPNPFPHLSIFDNVALPARVNGIARGDSDVRSIVKWALEKAMLWDEVKDRLDKRPNILSGGQKQRLCIARALAMRPEVLLLDEPTANIDVVNSKKIEEALRELKNEVTIIMVTHNPNQALRIGDYIAVMFEGRIVEEGPVREVALKTRNPITQSLLSGGW</sequence>
<evidence type="ECO:0000313" key="5">
    <source>
        <dbReference type="EMBL" id="HHP67372.1"/>
    </source>
</evidence>
<dbReference type="PANTHER" id="PTHR43423">
    <property type="entry name" value="ABC TRANSPORTER I FAMILY MEMBER 17"/>
    <property type="match status" value="1"/>
</dbReference>
<dbReference type="InterPro" id="IPR003593">
    <property type="entry name" value="AAA+_ATPase"/>
</dbReference>
<keyword evidence="1" id="KW-0813">Transport</keyword>
<accession>A0A7J3XXD1</accession>
<dbReference type="SUPFAM" id="SSF52540">
    <property type="entry name" value="P-loop containing nucleoside triphosphate hydrolases"/>
    <property type="match status" value="1"/>
</dbReference>
<evidence type="ECO:0000256" key="1">
    <source>
        <dbReference type="ARBA" id="ARBA00022448"/>
    </source>
</evidence>
<reference evidence="5" key="1">
    <citation type="journal article" date="2020" name="mSystems">
        <title>Genome- and Community-Level Interaction Insights into Carbon Utilization and Element Cycling Functions of Hydrothermarchaeota in Hydrothermal Sediment.</title>
        <authorList>
            <person name="Zhou Z."/>
            <person name="Liu Y."/>
            <person name="Xu W."/>
            <person name="Pan J."/>
            <person name="Luo Z.H."/>
            <person name="Li M."/>
        </authorList>
    </citation>
    <scope>NUCLEOTIDE SEQUENCE [LARGE SCALE GENOMIC DNA]</scope>
    <source>
        <strain evidence="5">SpSt-110</strain>
    </source>
</reference>
<gene>
    <name evidence="5" type="ORF">ENM60_01040</name>
</gene>
<dbReference type="GO" id="GO:0016887">
    <property type="term" value="F:ATP hydrolysis activity"/>
    <property type="evidence" value="ECO:0007669"/>
    <property type="project" value="InterPro"/>
</dbReference>
<dbReference type="EMBL" id="DRYK01000020">
    <property type="protein sequence ID" value="HHP67372.1"/>
    <property type="molecule type" value="Genomic_DNA"/>
</dbReference>
<dbReference type="GO" id="GO:0005524">
    <property type="term" value="F:ATP binding"/>
    <property type="evidence" value="ECO:0007669"/>
    <property type="project" value="UniProtKB-KW"/>
</dbReference>
<dbReference type="InterPro" id="IPR027417">
    <property type="entry name" value="P-loop_NTPase"/>
</dbReference>
<dbReference type="InterPro" id="IPR005670">
    <property type="entry name" value="PstB-like"/>
</dbReference>
<dbReference type="AlphaFoldDB" id="A0A7J3XXD1"/>
<feature type="domain" description="ABC transporter" evidence="4">
    <location>
        <begin position="5"/>
        <end position="246"/>
    </location>
</feature>
<proteinExistence type="predicted"/>
<dbReference type="InterPro" id="IPR003439">
    <property type="entry name" value="ABC_transporter-like_ATP-bd"/>
</dbReference>
<comment type="caution">
    <text evidence="5">The sequence shown here is derived from an EMBL/GenBank/DDBJ whole genome shotgun (WGS) entry which is preliminary data.</text>
</comment>
<dbReference type="Gene3D" id="3.40.50.300">
    <property type="entry name" value="P-loop containing nucleotide triphosphate hydrolases"/>
    <property type="match status" value="1"/>
</dbReference>
<keyword evidence="2" id="KW-0547">Nucleotide-binding</keyword>